<sequence length="260" mass="26977">MVLFRAPEWLALSSNGTAPVSLASFPLPTWRGDAEVAGGGHQRGWRRPKEEGASHAGAAPHLSPLFLGGASHSGALPLATSASPRHKSRDDYAAQIPSAPSLLPTAITPPPPPRSSPAAIARRLLAPPRRPANPRASSLLLHARESPPPPRSVRILPPRDGAARSSPSAATPAAHAGDEVVPSHRRSRDARGTHSFDFVQMDSSIDGWALALPSSSPPAGAPPQATSHHAVFVAAPELSAANESACTLPSLLPHSPRRGD</sequence>
<organism evidence="2">
    <name type="scientific">Oryza barthii</name>
    <dbReference type="NCBI Taxonomy" id="65489"/>
    <lineage>
        <taxon>Eukaryota</taxon>
        <taxon>Viridiplantae</taxon>
        <taxon>Streptophyta</taxon>
        <taxon>Embryophyta</taxon>
        <taxon>Tracheophyta</taxon>
        <taxon>Spermatophyta</taxon>
        <taxon>Magnoliopsida</taxon>
        <taxon>Liliopsida</taxon>
        <taxon>Poales</taxon>
        <taxon>Poaceae</taxon>
        <taxon>BOP clade</taxon>
        <taxon>Oryzoideae</taxon>
        <taxon>Oryzeae</taxon>
        <taxon>Oryzinae</taxon>
        <taxon>Oryza</taxon>
    </lineage>
</organism>
<dbReference type="HOGENOM" id="CLU_1071069_0_0_1"/>
<reference evidence="2" key="2">
    <citation type="submission" date="2015-03" db="UniProtKB">
        <authorList>
            <consortium name="EnsemblPlants"/>
        </authorList>
    </citation>
    <scope>IDENTIFICATION</scope>
</reference>
<feature type="compositionally biased region" description="Low complexity" evidence="1">
    <location>
        <begin position="152"/>
        <end position="175"/>
    </location>
</feature>
<evidence type="ECO:0000256" key="1">
    <source>
        <dbReference type="SAM" id="MobiDB-lite"/>
    </source>
</evidence>
<dbReference type="AlphaFoldDB" id="A0A0D3GLS4"/>
<dbReference type="EnsemblPlants" id="OBART07G01560.1">
    <property type="protein sequence ID" value="OBART07G01560.1"/>
    <property type="gene ID" value="OBART07G01560"/>
</dbReference>
<dbReference type="PaxDb" id="65489-OBART07G01560.1"/>
<evidence type="ECO:0000313" key="2">
    <source>
        <dbReference type="EnsemblPlants" id="OBART07G01560.1"/>
    </source>
</evidence>
<dbReference type="Gramene" id="OBART07G01560.1">
    <property type="protein sequence ID" value="OBART07G01560.1"/>
    <property type="gene ID" value="OBART07G01560"/>
</dbReference>
<dbReference type="Proteomes" id="UP000026960">
    <property type="component" value="Chromosome 7"/>
</dbReference>
<keyword evidence="3" id="KW-1185">Reference proteome</keyword>
<reference evidence="2" key="1">
    <citation type="journal article" date="2009" name="Rice">
        <title>De Novo Next Generation Sequencing of Plant Genomes.</title>
        <authorList>
            <person name="Rounsley S."/>
            <person name="Marri P.R."/>
            <person name="Yu Y."/>
            <person name="He R."/>
            <person name="Sisneros N."/>
            <person name="Goicoechea J.L."/>
            <person name="Lee S.J."/>
            <person name="Angelova A."/>
            <person name="Kudrna D."/>
            <person name="Luo M."/>
            <person name="Affourtit J."/>
            <person name="Desany B."/>
            <person name="Knight J."/>
            <person name="Niazi F."/>
            <person name="Egholm M."/>
            <person name="Wing R.A."/>
        </authorList>
    </citation>
    <scope>NUCLEOTIDE SEQUENCE [LARGE SCALE GENOMIC DNA]</scope>
    <source>
        <strain evidence="2">cv. IRGC 105608</strain>
    </source>
</reference>
<protein>
    <submittedName>
        <fullName evidence="2">Uncharacterized protein</fullName>
    </submittedName>
</protein>
<accession>A0A0D3GLS4</accession>
<feature type="region of interest" description="Disordered" evidence="1">
    <location>
        <begin position="140"/>
        <end position="189"/>
    </location>
</feature>
<feature type="region of interest" description="Disordered" evidence="1">
    <location>
        <begin position="35"/>
        <end position="66"/>
    </location>
</feature>
<evidence type="ECO:0000313" key="3">
    <source>
        <dbReference type="Proteomes" id="UP000026960"/>
    </source>
</evidence>
<proteinExistence type="predicted"/>
<name>A0A0D3GLS4_9ORYZ</name>